<evidence type="ECO:0000256" key="4">
    <source>
        <dbReference type="ARBA" id="ARBA00022679"/>
    </source>
</evidence>
<evidence type="ECO:0000256" key="2">
    <source>
        <dbReference type="ARBA" id="ARBA00022475"/>
    </source>
</evidence>
<keyword evidence="12" id="KW-1185">Reference proteome</keyword>
<evidence type="ECO:0000313" key="11">
    <source>
        <dbReference type="EMBL" id="KYH26188.1"/>
    </source>
</evidence>
<dbReference type="Pfam" id="PF13231">
    <property type="entry name" value="PMT_2"/>
    <property type="match status" value="1"/>
</dbReference>
<dbReference type="GO" id="GO:0008610">
    <property type="term" value="P:lipid biosynthetic process"/>
    <property type="evidence" value="ECO:0007669"/>
    <property type="project" value="UniProtKB-ARBA"/>
</dbReference>
<accession>A0A151AER4</accession>
<organism evidence="11 12">
    <name type="scientific">Halalkalicoccus paucihalophilus</name>
    <dbReference type="NCBI Taxonomy" id="1008153"/>
    <lineage>
        <taxon>Archaea</taxon>
        <taxon>Methanobacteriati</taxon>
        <taxon>Methanobacteriota</taxon>
        <taxon>Stenosarchaea group</taxon>
        <taxon>Halobacteria</taxon>
        <taxon>Halobacteriales</taxon>
        <taxon>Halococcaceae</taxon>
        <taxon>Halalkalicoccus</taxon>
    </lineage>
</organism>
<keyword evidence="6 8" id="KW-1133">Transmembrane helix</keyword>
<dbReference type="InterPro" id="IPR050297">
    <property type="entry name" value="LipidA_mod_glycosyltrf_83"/>
</dbReference>
<dbReference type="PANTHER" id="PTHR33908:SF11">
    <property type="entry name" value="MEMBRANE PROTEIN"/>
    <property type="match status" value="1"/>
</dbReference>
<dbReference type="PATRIC" id="fig|1008153.3.peg.1291"/>
<evidence type="ECO:0000259" key="10">
    <source>
        <dbReference type="Pfam" id="PF25230"/>
    </source>
</evidence>
<keyword evidence="5 8" id="KW-0812">Transmembrane</keyword>
<feature type="transmembrane region" description="Helical" evidence="8">
    <location>
        <begin position="306"/>
        <end position="325"/>
    </location>
</feature>
<evidence type="ECO:0000256" key="1">
    <source>
        <dbReference type="ARBA" id="ARBA00004651"/>
    </source>
</evidence>
<dbReference type="InterPro" id="IPR057168">
    <property type="entry name" value="DUF7846"/>
</dbReference>
<feature type="transmembrane region" description="Helical" evidence="8">
    <location>
        <begin position="414"/>
        <end position="439"/>
    </location>
</feature>
<feature type="transmembrane region" description="Helical" evidence="8">
    <location>
        <begin position="12"/>
        <end position="35"/>
    </location>
</feature>
<dbReference type="GO" id="GO:0005886">
    <property type="term" value="C:plasma membrane"/>
    <property type="evidence" value="ECO:0007669"/>
    <property type="project" value="UniProtKB-SubCell"/>
</dbReference>
<dbReference type="OrthoDB" id="157326at2157"/>
<evidence type="ECO:0000256" key="8">
    <source>
        <dbReference type="SAM" id="Phobius"/>
    </source>
</evidence>
<dbReference type="GO" id="GO:0016763">
    <property type="term" value="F:pentosyltransferase activity"/>
    <property type="evidence" value="ECO:0007669"/>
    <property type="project" value="TreeGrafter"/>
</dbReference>
<keyword evidence="3" id="KW-0328">Glycosyltransferase</keyword>
<dbReference type="Proteomes" id="UP000075321">
    <property type="component" value="Unassembled WGS sequence"/>
</dbReference>
<evidence type="ECO:0000256" key="7">
    <source>
        <dbReference type="ARBA" id="ARBA00023136"/>
    </source>
</evidence>
<proteinExistence type="predicted"/>
<keyword evidence="7 8" id="KW-0472">Membrane</keyword>
<dbReference type="RefSeq" id="WP_066380714.1">
    <property type="nucleotide sequence ID" value="NZ_LTAZ01000004.1"/>
</dbReference>
<name>A0A151AER4_9EURY</name>
<evidence type="ECO:0000313" key="12">
    <source>
        <dbReference type="Proteomes" id="UP000075321"/>
    </source>
</evidence>
<feature type="transmembrane region" description="Helical" evidence="8">
    <location>
        <begin position="378"/>
        <end position="402"/>
    </location>
</feature>
<dbReference type="Pfam" id="PF25230">
    <property type="entry name" value="DUF7846"/>
    <property type="match status" value="1"/>
</dbReference>
<evidence type="ECO:0000256" key="5">
    <source>
        <dbReference type="ARBA" id="ARBA00022692"/>
    </source>
</evidence>
<keyword evidence="2" id="KW-1003">Cell membrane</keyword>
<protein>
    <submittedName>
        <fullName evidence="11">Uncharacterized protein</fullName>
    </submittedName>
</protein>
<gene>
    <name evidence="11" type="ORF">HAPAU_12830</name>
</gene>
<dbReference type="PANTHER" id="PTHR33908">
    <property type="entry name" value="MANNOSYLTRANSFERASE YKCB-RELATED"/>
    <property type="match status" value="1"/>
</dbReference>
<comment type="subcellular location">
    <subcellularLocation>
        <location evidence="1">Cell membrane</location>
        <topology evidence="1">Multi-pass membrane protein</topology>
    </subcellularLocation>
</comment>
<keyword evidence="4" id="KW-0808">Transferase</keyword>
<dbReference type="EMBL" id="LTAZ01000004">
    <property type="protein sequence ID" value="KYH26188.1"/>
    <property type="molecule type" value="Genomic_DNA"/>
</dbReference>
<feature type="transmembrane region" description="Helical" evidence="8">
    <location>
        <begin position="337"/>
        <end position="358"/>
    </location>
</feature>
<reference evidence="11 12" key="1">
    <citation type="submission" date="2016-02" db="EMBL/GenBank/DDBJ databases">
        <title>Genome sequence of Halalkalicoccus paucihalophilus DSM 24557.</title>
        <authorList>
            <person name="Poehlein A."/>
            <person name="Daniel R."/>
        </authorList>
    </citation>
    <scope>NUCLEOTIDE SEQUENCE [LARGE SCALE GENOMIC DNA]</scope>
    <source>
        <strain evidence="11 12">DSM 24557</strain>
    </source>
</reference>
<feature type="transmembrane region" description="Helical" evidence="8">
    <location>
        <begin position="130"/>
        <end position="146"/>
    </location>
</feature>
<feature type="transmembrane region" description="Helical" evidence="8">
    <location>
        <begin position="152"/>
        <end position="170"/>
    </location>
</feature>
<evidence type="ECO:0000256" key="3">
    <source>
        <dbReference type="ARBA" id="ARBA00022676"/>
    </source>
</evidence>
<evidence type="ECO:0000259" key="9">
    <source>
        <dbReference type="Pfam" id="PF13231"/>
    </source>
</evidence>
<sequence length="689" mass="74250">MNRPSGRWPDREPLLAGCIAALAAVAVFAVASVVFPYHSVNHDEGVYLQQAAMLLEGQLQLHAGDLAGAFRPWFFVEDGGRLYPKYAPVPAAMYAVSMALFGEPRVTLAAIAGGNALLVYVLGTMAFDRRVGVVAAATFAAAPMTLVTSSVFLPYAPTTLLNLLFAVWYLRGARRRDRRYAAAAGLAIGLAFFARPYTAVLFAAPFIAHALWTVGSALHEKGLRPLPGPLVRNALTAVGGLSFVGLTLAYNAVLTGSPLVFPFAAFAPMDGPGFGRRRILEHAIEYTPALALEANAHVLQYLATRWFTAGTLGTACAACGLVLAARRWREPEDRVAGPILSGLFLTVPLGNVFFWGNFNILATMGDPNDGLIASLGPFYHFDLLVPLSIFAAAGVVAGWRWIAVRVRERASRPVARPVLAAVLIASLALAGAATAPLVAEPIERNAEYTAKYETAYEPIEAAEFDEALVFMPTPYGEWQNHPFQSLRNDPGFDGSVVYALDRDPAEDFAVLDAYPDRTAYRYAYRGEWTPDPDEHVTPKLETLSVRSGDRLAGETTVGVPANVDRATVRLESDGEVAEYGIDGPGERITVNWTLEPGAARLEGADSTVGVEGTEEVVLTVTLVQPDGSTLTYRQETAVREEDRRVEAIAPPERTVCTLVTRCGSEGTYLPENPNAHREGVSFETRIEPA</sequence>
<dbReference type="AlphaFoldDB" id="A0A151AER4"/>
<feature type="transmembrane region" description="Helical" evidence="8">
    <location>
        <begin position="106"/>
        <end position="123"/>
    </location>
</feature>
<feature type="domain" description="Glycosyltransferase RgtA/B/C/D-like" evidence="9">
    <location>
        <begin position="87"/>
        <end position="213"/>
    </location>
</feature>
<dbReference type="InterPro" id="IPR038731">
    <property type="entry name" value="RgtA/B/C-like"/>
</dbReference>
<evidence type="ECO:0000256" key="6">
    <source>
        <dbReference type="ARBA" id="ARBA00022989"/>
    </source>
</evidence>
<comment type="caution">
    <text evidence="11">The sequence shown here is derived from an EMBL/GenBank/DDBJ whole genome shotgun (WGS) entry which is preliminary data.</text>
</comment>
<feature type="domain" description="DUF7846" evidence="10">
    <location>
        <begin position="467"/>
        <end position="635"/>
    </location>
</feature>